<dbReference type="Gene3D" id="1.20.1280.50">
    <property type="match status" value="1"/>
</dbReference>
<keyword evidence="3" id="KW-1185">Reference proteome</keyword>
<dbReference type="PROSITE" id="PS50181">
    <property type="entry name" value="FBOX"/>
    <property type="match status" value="1"/>
</dbReference>
<protein>
    <recommendedName>
        <fullName evidence="1">F-box domain-containing protein</fullName>
    </recommendedName>
</protein>
<gene>
    <name evidence="2" type="ORF">H072_4667</name>
</gene>
<dbReference type="InterPro" id="IPR001810">
    <property type="entry name" value="F-box_dom"/>
</dbReference>
<reference evidence="3" key="2">
    <citation type="submission" date="2013-04" db="EMBL/GenBank/DDBJ databases">
        <title>Genomic mechanisms accounting for the adaptation to parasitism in nematode-trapping fungi.</title>
        <authorList>
            <person name="Ahren D.G."/>
        </authorList>
    </citation>
    <scope>NUCLEOTIDE SEQUENCE [LARGE SCALE GENOMIC DNA]</scope>
    <source>
        <strain evidence="3">CBS 200.50</strain>
    </source>
</reference>
<evidence type="ECO:0000259" key="1">
    <source>
        <dbReference type="PROSITE" id="PS50181"/>
    </source>
</evidence>
<dbReference type="Proteomes" id="UP000015100">
    <property type="component" value="Unassembled WGS sequence"/>
</dbReference>
<organism evidence="2 3">
    <name type="scientific">Dactylellina haptotyla (strain CBS 200.50)</name>
    <name type="common">Nematode-trapping fungus</name>
    <name type="synonym">Monacrosporium haptotylum</name>
    <dbReference type="NCBI Taxonomy" id="1284197"/>
    <lineage>
        <taxon>Eukaryota</taxon>
        <taxon>Fungi</taxon>
        <taxon>Dikarya</taxon>
        <taxon>Ascomycota</taxon>
        <taxon>Pezizomycotina</taxon>
        <taxon>Orbiliomycetes</taxon>
        <taxon>Orbiliales</taxon>
        <taxon>Orbiliaceae</taxon>
        <taxon>Dactylellina</taxon>
    </lineage>
</organism>
<dbReference type="HOGENOM" id="CLU_953217_0_0_1"/>
<evidence type="ECO:0000313" key="3">
    <source>
        <dbReference type="Proteomes" id="UP000015100"/>
    </source>
</evidence>
<comment type="caution">
    <text evidence="2">The sequence shown here is derived from an EMBL/GenBank/DDBJ whole genome shotgun (WGS) entry which is preliminary data.</text>
</comment>
<dbReference type="Pfam" id="PF00646">
    <property type="entry name" value="F-box"/>
    <property type="match status" value="1"/>
</dbReference>
<evidence type="ECO:0000313" key="2">
    <source>
        <dbReference type="EMBL" id="EPS41445.1"/>
    </source>
</evidence>
<reference evidence="2 3" key="1">
    <citation type="journal article" date="2013" name="PLoS Genet.">
        <title>Genomic mechanisms accounting for the adaptation to parasitism in nematode-trapping fungi.</title>
        <authorList>
            <person name="Meerupati T."/>
            <person name="Andersson K.M."/>
            <person name="Friman E."/>
            <person name="Kumar D."/>
            <person name="Tunlid A."/>
            <person name="Ahren D."/>
        </authorList>
    </citation>
    <scope>NUCLEOTIDE SEQUENCE [LARGE SCALE GENOMIC DNA]</scope>
    <source>
        <strain evidence="2 3">CBS 200.50</strain>
    </source>
</reference>
<name>S8AEI4_DACHA</name>
<feature type="domain" description="F-box" evidence="1">
    <location>
        <begin position="112"/>
        <end position="161"/>
    </location>
</feature>
<sequence length="292" mass="33494">MSRFGTNQIQLSRVCQLLWLQLKLRCASEFHTLGIPAIDASLKGSRIYLESSKYHSKMYQYSGYPRVNVAPSRIYSLPKEIWDEIILHLDYSFLEIQTIIRPVSYYFYSLYSNSFCKLPPYLWERVFANLPFTDLVTTISLTCNTFRRIITNPTSPTLQSILLRESFGKGTARIYARRIAAGDVHVHPALSLSRETNNVRWTGTGEDHRIVDTLALTCLGADGFRKYSKANATSPPVECLQVRIPGVGRSVTVSKKKIIAEQERRIKKLRRDWGGLGHRLSGSNLRWNRQFQ</sequence>
<dbReference type="AlphaFoldDB" id="S8AEI4"/>
<accession>S8AEI4</accession>
<dbReference type="InterPro" id="IPR036047">
    <property type="entry name" value="F-box-like_dom_sf"/>
</dbReference>
<proteinExistence type="predicted"/>
<dbReference type="EMBL" id="AQGS01000240">
    <property type="protein sequence ID" value="EPS41445.1"/>
    <property type="molecule type" value="Genomic_DNA"/>
</dbReference>
<dbReference type="SUPFAM" id="SSF81383">
    <property type="entry name" value="F-box domain"/>
    <property type="match status" value="1"/>
</dbReference>